<accession>A0A8S5RY77</accession>
<sequence length="96" mass="10391">MSAGLRIDLLKVDLGILSCAEPQELYLRSLLTSAENFICRRGVPLQDGSTDDDLLVAAVAAWMYRARGSADRAQLPRNLDIQIKDRLCAAKMGGGA</sequence>
<dbReference type="EMBL" id="BK032507">
    <property type="protein sequence ID" value="DAF43475.1"/>
    <property type="molecule type" value="Genomic_DNA"/>
</dbReference>
<name>A0A8S5RY77_9CAUD</name>
<organism evidence="1">
    <name type="scientific">Myoviridae sp. ctKFg29</name>
    <dbReference type="NCBI Taxonomy" id="2827675"/>
    <lineage>
        <taxon>Viruses</taxon>
        <taxon>Duplodnaviria</taxon>
        <taxon>Heunggongvirae</taxon>
        <taxon>Uroviricota</taxon>
        <taxon>Caudoviricetes</taxon>
    </lineage>
</organism>
<protein>
    <submittedName>
        <fullName evidence="1">Head Tail Connector Protein</fullName>
    </submittedName>
</protein>
<evidence type="ECO:0000313" key="1">
    <source>
        <dbReference type="EMBL" id="DAF43475.1"/>
    </source>
</evidence>
<proteinExistence type="predicted"/>
<reference evidence="1" key="1">
    <citation type="journal article" date="2021" name="Proc. Natl. Acad. Sci. U.S.A.">
        <title>A Catalog of Tens of Thousands of Viruses from Human Metagenomes Reveals Hidden Associations with Chronic Diseases.</title>
        <authorList>
            <person name="Tisza M.J."/>
            <person name="Buck C.B."/>
        </authorList>
    </citation>
    <scope>NUCLEOTIDE SEQUENCE</scope>
    <source>
        <strain evidence="1">CtKFg29</strain>
    </source>
</reference>